<dbReference type="InterPro" id="IPR009057">
    <property type="entry name" value="Homeodomain-like_sf"/>
</dbReference>
<evidence type="ECO:0000313" key="3">
    <source>
        <dbReference type="Proteomes" id="UP000467214"/>
    </source>
</evidence>
<proteinExistence type="predicted"/>
<dbReference type="SUPFAM" id="SSF46689">
    <property type="entry name" value="Homeodomain-like"/>
    <property type="match status" value="1"/>
</dbReference>
<dbReference type="AlphaFoldDB" id="A0A845BN56"/>
<comment type="caution">
    <text evidence="2">The sequence shown here is derived from an EMBL/GenBank/DDBJ whole genome shotgun (WGS) entry which is preliminary data.</text>
</comment>
<sequence length="142" mass="16029">MDRTYPHTSTSAAIVEDDFDRHDMPASAIELALHLGRFNAASIINALGGCSIKVPVINSEIYSGYLKDAIDDAALERMMKAYGGSILYIPTCKKTTRWKRDTCIRIKFDELTKKISGNNAVFILSIEFKISDREIWRIIKKL</sequence>
<dbReference type="EMBL" id="WSSB01000005">
    <property type="protein sequence ID" value="MXR36694.1"/>
    <property type="molecule type" value="Genomic_DNA"/>
</dbReference>
<feature type="domain" description="Mor transcription activator" evidence="1">
    <location>
        <begin position="71"/>
        <end position="141"/>
    </location>
</feature>
<dbReference type="Proteomes" id="UP000467214">
    <property type="component" value="Unassembled WGS sequence"/>
</dbReference>
<accession>A0A845BN56</accession>
<keyword evidence="3" id="KW-1185">Reference proteome</keyword>
<dbReference type="Pfam" id="PF08765">
    <property type="entry name" value="Mor"/>
    <property type="match status" value="1"/>
</dbReference>
<protein>
    <recommendedName>
        <fullName evidence="1">Mor transcription activator domain-containing protein</fullName>
    </recommendedName>
</protein>
<reference evidence="2 3" key="1">
    <citation type="submission" date="2019-12" db="EMBL/GenBank/DDBJ databases">
        <title>Neisseriaceae gen. nov. sp. Genome sequencing and assembly.</title>
        <authorList>
            <person name="Liu Z."/>
            <person name="Li A."/>
        </authorList>
    </citation>
    <scope>NUCLEOTIDE SEQUENCE [LARGE SCALE GENOMIC DNA]</scope>
    <source>
        <strain evidence="2 3">B2N2-7</strain>
    </source>
</reference>
<dbReference type="InterPro" id="IPR014875">
    <property type="entry name" value="Mor_transcription_activator"/>
</dbReference>
<dbReference type="RefSeq" id="WP_160795847.1">
    <property type="nucleotide sequence ID" value="NZ_WSSB01000005.1"/>
</dbReference>
<name>A0A845BN56_9NEIS</name>
<gene>
    <name evidence="2" type="ORF">GQF02_06895</name>
</gene>
<organism evidence="2 3">
    <name type="scientific">Craterilacuibacter sinensis</name>
    <dbReference type="NCBI Taxonomy" id="2686017"/>
    <lineage>
        <taxon>Bacteria</taxon>
        <taxon>Pseudomonadati</taxon>
        <taxon>Pseudomonadota</taxon>
        <taxon>Betaproteobacteria</taxon>
        <taxon>Neisseriales</taxon>
        <taxon>Neisseriaceae</taxon>
        <taxon>Craterilacuibacter</taxon>
    </lineage>
</organism>
<evidence type="ECO:0000259" key="1">
    <source>
        <dbReference type="Pfam" id="PF08765"/>
    </source>
</evidence>
<evidence type="ECO:0000313" key="2">
    <source>
        <dbReference type="EMBL" id="MXR36694.1"/>
    </source>
</evidence>